<dbReference type="InterPro" id="IPR010756">
    <property type="entry name" value="Tls1-like"/>
</dbReference>
<dbReference type="EMBL" id="KN714879">
    <property type="protein sequence ID" value="KUI63250.1"/>
    <property type="molecule type" value="Genomic_DNA"/>
</dbReference>
<evidence type="ECO:0000256" key="2">
    <source>
        <dbReference type="ARBA" id="ARBA00007643"/>
    </source>
</evidence>
<comment type="similarity">
    <text evidence="2">Belongs to the TLS1 family.</text>
</comment>
<keyword evidence="3" id="KW-0539">Nucleus</keyword>
<dbReference type="OrthoDB" id="5627at2759"/>
<dbReference type="Proteomes" id="UP000078576">
    <property type="component" value="Unassembled WGS sequence"/>
</dbReference>
<evidence type="ECO:0000256" key="3">
    <source>
        <dbReference type="ARBA" id="ARBA00023242"/>
    </source>
</evidence>
<dbReference type="AlphaFoldDB" id="A0A194VGV8"/>
<proteinExistence type="inferred from homology"/>
<accession>A0A194VGV8</accession>
<feature type="compositionally biased region" description="Low complexity" evidence="4">
    <location>
        <begin position="38"/>
        <end position="54"/>
    </location>
</feature>
<comment type="subcellular location">
    <subcellularLocation>
        <location evidence="1">Nucleus</location>
    </subcellularLocation>
</comment>
<feature type="region of interest" description="Disordered" evidence="4">
    <location>
        <begin position="270"/>
        <end position="289"/>
    </location>
</feature>
<evidence type="ECO:0000256" key="4">
    <source>
        <dbReference type="SAM" id="MobiDB-lite"/>
    </source>
</evidence>
<organism evidence="5 6">
    <name type="scientific">Cytospora mali</name>
    <name type="common">Apple Valsa canker fungus</name>
    <name type="synonym">Valsa mali</name>
    <dbReference type="NCBI Taxonomy" id="578113"/>
    <lineage>
        <taxon>Eukaryota</taxon>
        <taxon>Fungi</taxon>
        <taxon>Dikarya</taxon>
        <taxon>Ascomycota</taxon>
        <taxon>Pezizomycotina</taxon>
        <taxon>Sordariomycetes</taxon>
        <taxon>Sordariomycetidae</taxon>
        <taxon>Diaporthales</taxon>
        <taxon>Cytosporaceae</taxon>
        <taxon>Cytospora</taxon>
    </lineage>
</organism>
<evidence type="ECO:0000256" key="1">
    <source>
        <dbReference type="ARBA" id="ARBA00004123"/>
    </source>
</evidence>
<feature type="region of interest" description="Disordered" evidence="4">
    <location>
        <begin position="148"/>
        <end position="198"/>
    </location>
</feature>
<feature type="region of interest" description="Disordered" evidence="4">
    <location>
        <begin position="1"/>
        <end position="116"/>
    </location>
</feature>
<keyword evidence="6" id="KW-1185">Reference proteome</keyword>
<reference evidence="6" key="1">
    <citation type="submission" date="2014-12" db="EMBL/GenBank/DDBJ databases">
        <title>Genome Sequence of Valsa Canker Pathogens Uncovers a Specific Adaption of Colonization on Woody Bark.</title>
        <authorList>
            <person name="Yin Z."/>
            <person name="Liu H."/>
            <person name="Gao X."/>
            <person name="Li Z."/>
            <person name="Song N."/>
            <person name="Ke X."/>
            <person name="Dai Q."/>
            <person name="Wu Y."/>
            <person name="Sun Y."/>
            <person name="Xu J.-R."/>
            <person name="Kang Z.K."/>
            <person name="Wang L."/>
            <person name="Huang L."/>
        </authorList>
    </citation>
    <scope>NUCLEOTIDE SEQUENCE [LARGE SCALE GENOMIC DNA]</scope>
    <source>
        <strain evidence="6">SXYL134</strain>
    </source>
</reference>
<feature type="compositionally biased region" description="Basic and acidic residues" evidence="4">
    <location>
        <begin position="228"/>
        <end position="242"/>
    </location>
</feature>
<protein>
    <submittedName>
        <fullName evidence="5">Uncharacterized protein</fullName>
    </submittedName>
</protein>
<dbReference type="GO" id="GO:0000398">
    <property type="term" value="P:mRNA splicing, via spliceosome"/>
    <property type="evidence" value="ECO:0007669"/>
    <property type="project" value="TreeGrafter"/>
</dbReference>
<feature type="compositionally biased region" description="Basic and acidic residues" evidence="4">
    <location>
        <begin position="148"/>
        <end position="159"/>
    </location>
</feature>
<feature type="region of interest" description="Disordered" evidence="4">
    <location>
        <begin position="303"/>
        <end position="362"/>
    </location>
</feature>
<sequence>MDSGNPEPQVVFRPSKKRKHFRQRAEQPSTNDDDVATQAAAPSPAQAQNSQANSHNDDGATSETEGLSVTEALRLRNARKSRLKGVGFRPEGSNPEGEKSNNERSLVPKDDATGADAMEYGVSRRFAPQAGLVGELVNKHMEEYIESELARRHAAEKASQEASQEQQPGALQARSTVADPTKPFGERPTMQGKLQEVDLGEEVRMRNAALTEKARRRLAGEVIEENEDGSKKRARLGKDGKPWRSRKRRASEDIKRDQLVEELMRENRLDVYDVPAQPEPSGPPGFDEAADERIAADFRREFMDAMSERRHQRRKAPAQPAKPGAKQEEILKGPKLGGSRNARAAMRDLLLSQQEKGKQRGR</sequence>
<feature type="region of interest" description="Disordered" evidence="4">
    <location>
        <begin position="217"/>
        <end position="252"/>
    </location>
</feature>
<gene>
    <name evidence="5" type="ORF">VP1G_10392</name>
</gene>
<name>A0A194VGV8_CYTMA</name>
<evidence type="ECO:0000313" key="6">
    <source>
        <dbReference type="Proteomes" id="UP000078576"/>
    </source>
</evidence>
<dbReference type="Pfam" id="PF07052">
    <property type="entry name" value="Hep_59"/>
    <property type="match status" value="1"/>
</dbReference>
<evidence type="ECO:0000313" key="5">
    <source>
        <dbReference type="EMBL" id="KUI63250.1"/>
    </source>
</evidence>
<feature type="compositionally biased region" description="Basic and acidic residues" evidence="4">
    <location>
        <begin position="96"/>
        <end position="112"/>
    </location>
</feature>
<dbReference type="PANTHER" id="PTHR13486:SF2">
    <property type="entry name" value="SPLICING FACTOR C9ORF78"/>
    <property type="match status" value="1"/>
</dbReference>
<dbReference type="PANTHER" id="PTHR13486">
    <property type="entry name" value="TELOMERE LENGTH AND SILENCING PROTEIN 1 TLS1 FAMILY MEMBER"/>
    <property type="match status" value="1"/>
</dbReference>
<dbReference type="GO" id="GO:0005681">
    <property type="term" value="C:spliceosomal complex"/>
    <property type="evidence" value="ECO:0007669"/>
    <property type="project" value="TreeGrafter"/>
</dbReference>